<proteinExistence type="predicted"/>
<sequence length="204" mass="21675">MTSVGQEVGSSGSGVEAVEEVSSKRRFTEMSQPSHWIDLYDVRQLSSKLKAKLMDKRFEEKKVADNIVEEAIVGDTIVGDNFCISNKNVVPESVIVPKANVGVEIIIVSDGDANDDKEVVGDTIDTVVAETDDEIDSVAIGMSGCILEACLGAMEGGSLKEFQLSIATPSGNVKASGNVGSPQLILTRKIKGSRTKKIPAFALD</sequence>
<gene>
    <name evidence="1" type="ORF">Tci_033480</name>
</gene>
<evidence type="ECO:0000313" key="1">
    <source>
        <dbReference type="EMBL" id="GEU61502.1"/>
    </source>
</evidence>
<name>A0A6L2LM07_TANCI</name>
<comment type="caution">
    <text evidence="1">The sequence shown here is derived from an EMBL/GenBank/DDBJ whole genome shotgun (WGS) entry which is preliminary data.</text>
</comment>
<accession>A0A6L2LM07</accession>
<dbReference type="AlphaFoldDB" id="A0A6L2LM07"/>
<dbReference type="EMBL" id="BKCJ010004514">
    <property type="protein sequence ID" value="GEU61502.1"/>
    <property type="molecule type" value="Genomic_DNA"/>
</dbReference>
<organism evidence="1">
    <name type="scientific">Tanacetum cinerariifolium</name>
    <name type="common">Dalmatian daisy</name>
    <name type="synonym">Chrysanthemum cinerariifolium</name>
    <dbReference type="NCBI Taxonomy" id="118510"/>
    <lineage>
        <taxon>Eukaryota</taxon>
        <taxon>Viridiplantae</taxon>
        <taxon>Streptophyta</taxon>
        <taxon>Embryophyta</taxon>
        <taxon>Tracheophyta</taxon>
        <taxon>Spermatophyta</taxon>
        <taxon>Magnoliopsida</taxon>
        <taxon>eudicotyledons</taxon>
        <taxon>Gunneridae</taxon>
        <taxon>Pentapetalae</taxon>
        <taxon>asterids</taxon>
        <taxon>campanulids</taxon>
        <taxon>Asterales</taxon>
        <taxon>Asteraceae</taxon>
        <taxon>Asteroideae</taxon>
        <taxon>Anthemideae</taxon>
        <taxon>Anthemidinae</taxon>
        <taxon>Tanacetum</taxon>
    </lineage>
</organism>
<reference evidence="1" key="1">
    <citation type="journal article" date="2019" name="Sci. Rep.">
        <title>Draft genome of Tanacetum cinerariifolium, the natural source of mosquito coil.</title>
        <authorList>
            <person name="Yamashiro T."/>
            <person name="Shiraishi A."/>
            <person name="Satake H."/>
            <person name="Nakayama K."/>
        </authorList>
    </citation>
    <scope>NUCLEOTIDE SEQUENCE</scope>
</reference>
<protein>
    <submittedName>
        <fullName evidence="1">Uncharacterized protein</fullName>
    </submittedName>
</protein>